<accession>A0AAD5U7L1</accession>
<gene>
    <name evidence="5" type="primary">COQ3</name>
    <name evidence="7" type="ORF">HK099_006814</name>
</gene>
<keyword evidence="1 5" id="KW-0489">Methyltransferase</keyword>
<dbReference type="GO" id="GO:0061542">
    <property type="term" value="F:3-demethylubiquinol 3-O-methyltransferase activity"/>
    <property type="evidence" value="ECO:0007669"/>
    <property type="project" value="UniProtKB-UniRule"/>
</dbReference>
<evidence type="ECO:0000313" key="7">
    <source>
        <dbReference type="EMBL" id="KAJ3225443.1"/>
    </source>
</evidence>
<comment type="similarity">
    <text evidence="5">Belongs to the class I-like SAM-binding methyltransferase superfamily. UbiG/COQ3 family.</text>
</comment>
<name>A0AAD5U7L1_9FUNG</name>
<dbReference type="GO" id="GO:0046872">
    <property type="term" value="F:metal ion binding"/>
    <property type="evidence" value="ECO:0007669"/>
    <property type="project" value="UniProtKB-KW"/>
</dbReference>
<keyword evidence="2 5" id="KW-0808">Transferase</keyword>
<dbReference type="SUPFAM" id="SSF53335">
    <property type="entry name" value="S-adenosyl-L-methionine-dependent methyltransferases"/>
    <property type="match status" value="1"/>
</dbReference>
<dbReference type="Proteomes" id="UP001211065">
    <property type="component" value="Unassembled WGS sequence"/>
</dbReference>
<keyword evidence="5" id="KW-0999">Mitochondrion inner membrane</keyword>
<proteinExistence type="inferred from homology"/>
<evidence type="ECO:0000256" key="5">
    <source>
        <dbReference type="HAMAP-Rule" id="MF_03190"/>
    </source>
</evidence>
<feature type="binding site" evidence="5">
    <location>
        <position position="80"/>
    </location>
    <ligand>
        <name>S-adenosyl-L-methionine</name>
        <dbReference type="ChEBI" id="CHEBI:59789"/>
    </ligand>
</feature>
<dbReference type="InterPro" id="IPR013216">
    <property type="entry name" value="Methyltransf_11"/>
</dbReference>
<dbReference type="GO" id="GO:0032259">
    <property type="term" value="P:methylation"/>
    <property type="evidence" value="ECO:0007669"/>
    <property type="project" value="UniProtKB-KW"/>
</dbReference>
<sequence length="273" mass="31385">MHFVRMIKRFQSSSTINKEEISKFASISNEWWDPKGKFEMLHRMNPVRVSYIRSILEEKLRATSLNKSKPFENLRILDIGCGGGLLSESLARLGGSVLGVDAGEEQINIAKLHKLKNKFHENLDLNYVQASAEQLCETEYEKFDVLCGLEIIEHVDDKSLFLKSCVDLVKPEGTLFFSTINRTPSSNFLTIFLAQNVLNWVPRGTHEFSKYITPVEFEKELNLLNCEKIQFTGMIFNPMLNKWSLVSKSDFLYQIGSDLEVNYILSCQKKKQN</sequence>
<dbReference type="AlphaFoldDB" id="A0AAD5U7L1"/>
<comment type="subunit">
    <text evidence="5">Component of a multi-subunit COQ enzyme complex, composed of at least COQ3, COQ4, COQ5, COQ6, COQ7 and COQ9.</text>
</comment>
<dbReference type="EC" id="2.1.1.64" evidence="5"/>
<dbReference type="InterPro" id="IPR010233">
    <property type="entry name" value="UbiG_MeTrfase"/>
</dbReference>
<dbReference type="InterPro" id="IPR029063">
    <property type="entry name" value="SAM-dependent_MTases_sf"/>
</dbReference>
<comment type="catalytic activity">
    <reaction evidence="5">
        <text>a 3-demethylubiquinone + S-adenosyl-L-methionine = a ubiquinone + S-adenosyl-L-homocysteine</text>
        <dbReference type="Rhea" id="RHEA:81215"/>
        <dbReference type="Rhea" id="RHEA-COMP:9565"/>
        <dbReference type="Rhea" id="RHEA-COMP:19654"/>
        <dbReference type="ChEBI" id="CHEBI:16389"/>
        <dbReference type="ChEBI" id="CHEBI:57856"/>
        <dbReference type="ChEBI" id="CHEBI:59789"/>
        <dbReference type="ChEBI" id="CHEBI:231825"/>
    </reaction>
</comment>
<feature type="binding site" evidence="5">
    <location>
        <position position="101"/>
    </location>
    <ligand>
        <name>S-adenosyl-L-methionine</name>
        <dbReference type="ChEBI" id="CHEBI:59789"/>
    </ligand>
</feature>
<dbReference type="HAMAP" id="MF_00472">
    <property type="entry name" value="UbiG"/>
    <property type="match status" value="1"/>
</dbReference>
<dbReference type="PANTHER" id="PTHR43464:SF19">
    <property type="entry name" value="UBIQUINONE BIOSYNTHESIS O-METHYLTRANSFERASE, MITOCHONDRIAL"/>
    <property type="match status" value="1"/>
</dbReference>
<organism evidence="7 8">
    <name type="scientific">Clydaea vesicula</name>
    <dbReference type="NCBI Taxonomy" id="447962"/>
    <lineage>
        <taxon>Eukaryota</taxon>
        <taxon>Fungi</taxon>
        <taxon>Fungi incertae sedis</taxon>
        <taxon>Chytridiomycota</taxon>
        <taxon>Chytridiomycota incertae sedis</taxon>
        <taxon>Chytridiomycetes</taxon>
        <taxon>Lobulomycetales</taxon>
        <taxon>Lobulomycetaceae</taxon>
        <taxon>Clydaea</taxon>
    </lineage>
</organism>
<evidence type="ECO:0000313" key="8">
    <source>
        <dbReference type="Proteomes" id="UP001211065"/>
    </source>
</evidence>
<dbReference type="EC" id="2.1.1.114" evidence="5"/>
<dbReference type="Pfam" id="PF08241">
    <property type="entry name" value="Methyltransf_11"/>
    <property type="match status" value="1"/>
</dbReference>
<evidence type="ECO:0000256" key="3">
    <source>
        <dbReference type="ARBA" id="ARBA00022688"/>
    </source>
</evidence>
<comment type="catalytic activity">
    <reaction evidence="5">
        <text>a 3-demethylubiquinol + S-adenosyl-L-methionine = a ubiquinol + S-adenosyl-L-homocysteine + H(+)</text>
        <dbReference type="Rhea" id="RHEA:44380"/>
        <dbReference type="Rhea" id="RHEA-COMP:9566"/>
        <dbReference type="Rhea" id="RHEA-COMP:10914"/>
        <dbReference type="ChEBI" id="CHEBI:15378"/>
        <dbReference type="ChEBI" id="CHEBI:17976"/>
        <dbReference type="ChEBI" id="CHEBI:57856"/>
        <dbReference type="ChEBI" id="CHEBI:59789"/>
        <dbReference type="ChEBI" id="CHEBI:84422"/>
        <dbReference type="EC" id="2.1.1.64"/>
    </reaction>
</comment>
<evidence type="ECO:0000256" key="1">
    <source>
        <dbReference type="ARBA" id="ARBA00022603"/>
    </source>
</evidence>
<dbReference type="Gene3D" id="3.40.50.150">
    <property type="entry name" value="Vaccinia Virus protein VP39"/>
    <property type="match status" value="1"/>
</dbReference>
<dbReference type="NCBIfam" id="TIGR01983">
    <property type="entry name" value="UbiG"/>
    <property type="match status" value="1"/>
</dbReference>
<dbReference type="PANTHER" id="PTHR43464">
    <property type="entry name" value="METHYLTRANSFERASE"/>
    <property type="match status" value="1"/>
</dbReference>
<feature type="binding site" evidence="5">
    <location>
        <position position="154"/>
    </location>
    <ligand>
        <name>Mg(2+)</name>
        <dbReference type="ChEBI" id="CHEBI:18420"/>
    </ligand>
</feature>
<comment type="pathway">
    <text evidence="5">Cofactor biosynthesis; ubiquinone biosynthesis.</text>
</comment>
<feature type="domain" description="Methyltransferase type 11" evidence="6">
    <location>
        <begin position="77"/>
        <end position="177"/>
    </location>
</feature>
<keyword evidence="5" id="KW-0472">Membrane</keyword>
<comment type="catalytic activity">
    <reaction evidence="5">
        <text>a 3,4-dihydroxy-5-(all-trans-polyprenyl)benzoate + S-adenosyl-L-methionine = a 4-hydroxy-3-methoxy-5-(all-trans-polyprenyl)benzoate + S-adenosyl-L-homocysteine + H(+)</text>
        <dbReference type="Rhea" id="RHEA:44452"/>
        <dbReference type="Rhea" id="RHEA-COMP:10930"/>
        <dbReference type="Rhea" id="RHEA-COMP:10931"/>
        <dbReference type="ChEBI" id="CHEBI:15378"/>
        <dbReference type="ChEBI" id="CHEBI:57856"/>
        <dbReference type="ChEBI" id="CHEBI:59789"/>
        <dbReference type="ChEBI" id="CHEBI:64694"/>
        <dbReference type="ChEBI" id="CHEBI:84443"/>
        <dbReference type="EC" id="2.1.1.114"/>
    </reaction>
</comment>
<feature type="binding site" evidence="5">
    <location>
        <position position="149"/>
    </location>
    <ligand>
        <name>S-adenosyl-L-methionine</name>
        <dbReference type="ChEBI" id="CHEBI:59789"/>
    </ligand>
</feature>
<comment type="caution">
    <text evidence="7">The sequence shown here is derived from an EMBL/GenBank/DDBJ whole genome shotgun (WGS) entry which is preliminary data.</text>
</comment>
<dbReference type="EC" id="2.1.1.-" evidence="5"/>
<dbReference type="GO" id="GO:0031314">
    <property type="term" value="C:extrinsic component of mitochondrial inner membrane"/>
    <property type="evidence" value="ECO:0007669"/>
    <property type="project" value="UniProtKB-UniRule"/>
</dbReference>
<keyword evidence="3 5" id="KW-0831">Ubiquinone biosynthesis</keyword>
<evidence type="ECO:0000256" key="4">
    <source>
        <dbReference type="ARBA" id="ARBA00022691"/>
    </source>
</evidence>
<reference evidence="7" key="1">
    <citation type="submission" date="2020-05" db="EMBL/GenBank/DDBJ databases">
        <title>Phylogenomic resolution of chytrid fungi.</title>
        <authorList>
            <person name="Stajich J.E."/>
            <person name="Amses K."/>
            <person name="Simmons R."/>
            <person name="Seto K."/>
            <person name="Myers J."/>
            <person name="Bonds A."/>
            <person name="Quandt C.A."/>
            <person name="Barry K."/>
            <person name="Liu P."/>
            <person name="Grigoriev I."/>
            <person name="Longcore J.E."/>
            <person name="James T.Y."/>
        </authorList>
    </citation>
    <scope>NUCLEOTIDE SEQUENCE</scope>
    <source>
        <strain evidence="7">JEL0476</strain>
    </source>
</reference>
<keyword evidence="8" id="KW-1185">Reference proteome</keyword>
<dbReference type="GO" id="GO:0010420">
    <property type="term" value="F:polyprenyldihydroxybenzoate methyltransferase activity"/>
    <property type="evidence" value="ECO:0007669"/>
    <property type="project" value="UniProtKB-UniRule"/>
</dbReference>
<comment type="function">
    <text evidence="5">O-methyltransferase required for two non-consecutive steps during ubiquinone biosynthesis. Catalyzes the 2 O-methylation of 3,4-dihydroxy-5-(all-trans-polyprenyl)benzoic acid into 4-hydroxy-3-methoxy-5-(all-trans-polyprenyl)benzoic acid. Also catalyzes the last step of ubiquinone biosynthesis by mediating methylation of 3-demethylubiquinone into ubiquinone. Also able to mediate the methylation of 3-demethylubiquinol into ubiquinol.</text>
</comment>
<feature type="binding site" evidence="5">
    <location>
        <position position="48"/>
    </location>
    <ligand>
        <name>S-adenosyl-L-methionine</name>
        <dbReference type="ChEBI" id="CHEBI:59789"/>
    </ligand>
</feature>
<comment type="cofactor">
    <cofactor evidence="5">
        <name>Mg(2+)</name>
        <dbReference type="ChEBI" id="CHEBI:18420"/>
    </cofactor>
</comment>
<keyword evidence="5" id="KW-0460">Magnesium</keyword>
<dbReference type="CDD" id="cd02440">
    <property type="entry name" value="AdoMet_MTases"/>
    <property type="match status" value="1"/>
</dbReference>
<keyword evidence="5" id="KW-0496">Mitochondrion</keyword>
<evidence type="ECO:0000259" key="6">
    <source>
        <dbReference type="Pfam" id="PF08241"/>
    </source>
</evidence>
<feature type="binding site" evidence="5">
    <location>
        <position position="150"/>
    </location>
    <ligand>
        <name>Mg(2+)</name>
        <dbReference type="ChEBI" id="CHEBI:18420"/>
    </ligand>
</feature>
<keyword evidence="4 5" id="KW-0949">S-adenosyl-L-methionine</keyword>
<dbReference type="EMBL" id="JADGJW010000061">
    <property type="protein sequence ID" value="KAJ3225443.1"/>
    <property type="molecule type" value="Genomic_DNA"/>
</dbReference>
<comment type="subcellular location">
    <subcellularLocation>
        <location evidence="5">Mitochondrion inner membrane</location>
        <topology evidence="5">Peripheral membrane protein</topology>
        <orientation evidence="5">Matrix side</orientation>
    </subcellularLocation>
</comment>
<feature type="binding site" evidence="5">
    <location>
        <position position="153"/>
    </location>
    <ligand>
        <name>Mg(2+)</name>
        <dbReference type="ChEBI" id="CHEBI:18420"/>
    </ligand>
</feature>
<keyword evidence="5" id="KW-0479">Metal-binding</keyword>
<protein>
    <recommendedName>
        <fullName evidence="5">Ubiquinone biosynthesis O-methyltransferase, mitochondrial</fullName>
    </recommendedName>
    <alternativeName>
        <fullName evidence="5">3-demethylubiquinol 3-O-methyltransferase</fullName>
        <ecNumber evidence="5">2.1.1.64</ecNumber>
    </alternativeName>
    <alternativeName>
        <fullName evidence="5">3-demethylubiquinone 3-O-methyltransferase</fullName>
        <ecNumber evidence="5">2.1.1.-</ecNumber>
    </alternativeName>
    <alternativeName>
        <fullName evidence="5">Polyprenyldihydroxybenzoate methyltransferase</fullName>
        <ecNumber evidence="5">2.1.1.114</ecNumber>
    </alternativeName>
</protein>
<evidence type="ECO:0000256" key="2">
    <source>
        <dbReference type="ARBA" id="ARBA00022679"/>
    </source>
</evidence>